<keyword evidence="1" id="KW-0677">Repeat</keyword>
<feature type="domain" description="Disease resistance R13L4/SHOC-2-like LRR" evidence="2">
    <location>
        <begin position="10"/>
        <end position="324"/>
    </location>
</feature>
<dbReference type="OrthoDB" id="683534at2759"/>
<evidence type="ECO:0000259" key="2">
    <source>
        <dbReference type="Pfam" id="PF23598"/>
    </source>
</evidence>
<organism evidence="3 4">
    <name type="scientific">Panicum miliaceum</name>
    <name type="common">Proso millet</name>
    <name type="synonym">Broomcorn millet</name>
    <dbReference type="NCBI Taxonomy" id="4540"/>
    <lineage>
        <taxon>Eukaryota</taxon>
        <taxon>Viridiplantae</taxon>
        <taxon>Streptophyta</taxon>
        <taxon>Embryophyta</taxon>
        <taxon>Tracheophyta</taxon>
        <taxon>Spermatophyta</taxon>
        <taxon>Magnoliopsida</taxon>
        <taxon>Liliopsida</taxon>
        <taxon>Poales</taxon>
        <taxon>Poaceae</taxon>
        <taxon>PACMAD clade</taxon>
        <taxon>Panicoideae</taxon>
        <taxon>Panicodae</taxon>
        <taxon>Paniceae</taxon>
        <taxon>Panicinae</taxon>
        <taxon>Panicum</taxon>
        <taxon>Panicum sect. Panicum</taxon>
    </lineage>
</organism>
<dbReference type="Pfam" id="PF23598">
    <property type="entry name" value="LRR_14"/>
    <property type="match status" value="1"/>
</dbReference>
<dbReference type="AlphaFoldDB" id="A0A3L6RA71"/>
<dbReference type="STRING" id="4540.A0A3L6RA71"/>
<dbReference type="Gene3D" id="3.80.10.10">
    <property type="entry name" value="Ribonuclease Inhibitor"/>
    <property type="match status" value="1"/>
</dbReference>
<keyword evidence="4" id="KW-1185">Reference proteome</keyword>
<proteinExistence type="predicted"/>
<dbReference type="InterPro" id="IPR055414">
    <property type="entry name" value="LRR_R13L4/SHOC2-like"/>
</dbReference>
<evidence type="ECO:0000313" key="3">
    <source>
        <dbReference type="EMBL" id="RLM99718.1"/>
    </source>
</evidence>
<sequence>MPSSGILSNLRSLTVFGSDEENQHDPGQFRFLRVLDLEDAEALKKKDHQLQSIHKLFQLKYLGLCGGVSKLPKQIQVLENLETLEISRTRIRQLLAVDGRGFGKLVHLLRTDLELPSGVGNMKELQELSMVEIYQSSTAQYVQELGKLENLRILGLKWSLKKDDNDCEGCEKRLVEALKKLGGLSLQSLCLDAGKDSSLDFLESSEPSLKLGQFKLACSHYYFPRLPTKMADAKLLACLEIGIATVQEGDLKILRGLPALIFLKLRVKASSGLVIGNQGFTSLEEFWYESGDVTLTGLKFDKGAIPKLWKLRLRCDASSVETAGLKFVLLSVVHQPSTRSIPSTTSTRILFIIFRRRSRDNSDLVSSAFRRRLSDY</sequence>
<dbReference type="PANTHER" id="PTHR47186">
    <property type="entry name" value="LEUCINE-RICH REPEAT-CONTAINING PROTEIN 57"/>
    <property type="match status" value="1"/>
</dbReference>
<comment type="caution">
    <text evidence="3">The sequence shown here is derived from an EMBL/GenBank/DDBJ whole genome shotgun (WGS) entry which is preliminary data.</text>
</comment>
<evidence type="ECO:0000313" key="4">
    <source>
        <dbReference type="Proteomes" id="UP000275267"/>
    </source>
</evidence>
<dbReference type="InterPro" id="IPR032675">
    <property type="entry name" value="LRR_dom_sf"/>
</dbReference>
<dbReference type="SUPFAM" id="SSF52058">
    <property type="entry name" value="L domain-like"/>
    <property type="match status" value="1"/>
</dbReference>
<name>A0A3L6RA71_PANMI</name>
<accession>A0A3L6RA71</accession>
<protein>
    <recommendedName>
        <fullName evidence="2">Disease resistance R13L4/SHOC-2-like LRR domain-containing protein</fullName>
    </recommendedName>
</protein>
<gene>
    <name evidence="3" type="ORF">C2845_PM06G14470</name>
</gene>
<evidence type="ECO:0000256" key="1">
    <source>
        <dbReference type="ARBA" id="ARBA00022737"/>
    </source>
</evidence>
<dbReference type="Proteomes" id="UP000275267">
    <property type="component" value="Unassembled WGS sequence"/>
</dbReference>
<dbReference type="PANTHER" id="PTHR47186:SF3">
    <property type="entry name" value="OS09G0267800 PROTEIN"/>
    <property type="match status" value="1"/>
</dbReference>
<dbReference type="EMBL" id="PQIB02000009">
    <property type="protein sequence ID" value="RLM99718.1"/>
    <property type="molecule type" value="Genomic_DNA"/>
</dbReference>
<reference evidence="4" key="1">
    <citation type="journal article" date="2019" name="Nat. Commun.">
        <title>The genome of broomcorn millet.</title>
        <authorList>
            <person name="Zou C."/>
            <person name="Miki D."/>
            <person name="Li D."/>
            <person name="Tang Q."/>
            <person name="Xiao L."/>
            <person name="Rajput S."/>
            <person name="Deng P."/>
            <person name="Jia W."/>
            <person name="Huang R."/>
            <person name="Zhang M."/>
            <person name="Sun Y."/>
            <person name="Hu J."/>
            <person name="Fu X."/>
            <person name="Schnable P.S."/>
            <person name="Li F."/>
            <person name="Zhang H."/>
            <person name="Feng B."/>
            <person name="Zhu X."/>
            <person name="Liu R."/>
            <person name="Schnable J.C."/>
            <person name="Zhu J.-K."/>
            <person name="Zhang H."/>
        </authorList>
    </citation>
    <scope>NUCLEOTIDE SEQUENCE [LARGE SCALE GENOMIC DNA]</scope>
</reference>